<organism evidence="1 2">
    <name type="scientific">Pistacia integerrima</name>
    <dbReference type="NCBI Taxonomy" id="434235"/>
    <lineage>
        <taxon>Eukaryota</taxon>
        <taxon>Viridiplantae</taxon>
        <taxon>Streptophyta</taxon>
        <taxon>Embryophyta</taxon>
        <taxon>Tracheophyta</taxon>
        <taxon>Spermatophyta</taxon>
        <taxon>Magnoliopsida</taxon>
        <taxon>eudicotyledons</taxon>
        <taxon>Gunneridae</taxon>
        <taxon>Pentapetalae</taxon>
        <taxon>rosids</taxon>
        <taxon>malvids</taxon>
        <taxon>Sapindales</taxon>
        <taxon>Anacardiaceae</taxon>
        <taxon>Pistacia</taxon>
    </lineage>
</organism>
<accession>A0ACC0XT72</accession>
<gene>
    <name evidence="1" type="ORF">Pint_07245</name>
</gene>
<dbReference type="EMBL" id="CM047745">
    <property type="protein sequence ID" value="KAJ0024447.1"/>
    <property type="molecule type" value="Genomic_DNA"/>
</dbReference>
<evidence type="ECO:0000313" key="1">
    <source>
        <dbReference type="EMBL" id="KAJ0024447.1"/>
    </source>
</evidence>
<reference evidence="2" key="1">
    <citation type="journal article" date="2023" name="G3 (Bethesda)">
        <title>Genome assembly and association tests identify interacting loci associated with vigor, precocity, and sex in interspecific pistachio rootstocks.</title>
        <authorList>
            <person name="Palmer W."/>
            <person name="Jacygrad E."/>
            <person name="Sagayaradj S."/>
            <person name="Cavanaugh K."/>
            <person name="Han R."/>
            <person name="Bertier L."/>
            <person name="Beede B."/>
            <person name="Kafkas S."/>
            <person name="Golino D."/>
            <person name="Preece J."/>
            <person name="Michelmore R."/>
        </authorList>
    </citation>
    <scope>NUCLEOTIDE SEQUENCE [LARGE SCALE GENOMIC DNA]</scope>
</reference>
<name>A0ACC0XT72_9ROSI</name>
<comment type="caution">
    <text evidence="1">The sequence shown here is derived from an EMBL/GenBank/DDBJ whole genome shotgun (WGS) entry which is preliminary data.</text>
</comment>
<proteinExistence type="predicted"/>
<protein>
    <submittedName>
        <fullName evidence="1">Uncharacterized protein</fullName>
    </submittedName>
</protein>
<keyword evidence="2" id="KW-1185">Reference proteome</keyword>
<dbReference type="Proteomes" id="UP001163603">
    <property type="component" value="Chromosome 10"/>
</dbReference>
<sequence length="188" mass="20886">MYQKHWASVLLDVGKTERIIFAQHSGLEASQEAVTEYRMLITQILRKHGVVGKFVEFYGEGMGELSLADRATIANMSPDYGATMGFFPEAGAGARFLCLSKKERNFFSLPHDWVALKDMKADWHACLNNPIGFKRGLVTKKACELGLEVKPWVKASLAPGSGVVTKYLLHRFVFESLGKGQAANDFQV</sequence>
<evidence type="ECO:0000313" key="2">
    <source>
        <dbReference type="Proteomes" id="UP001163603"/>
    </source>
</evidence>